<accession>A0ABQ1QZ46</accession>
<dbReference type="Proteomes" id="UP000625780">
    <property type="component" value="Unassembled WGS sequence"/>
</dbReference>
<reference evidence="3" key="1">
    <citation type="journal article" date="2019" name="Int. J. Syst. Evol. Microbiol.">
        <title>The Global Catalogue of Microorganisms (GCM) 10K type strain sequencing project: providing services to taxonomists for standard genome sequencing and annotation.</title>
        <authorList>
            <consortium name="The Broad Institute Genomics Platform"/>
            <consortium name="The Broad Institute Genome Sequencing Center for Infectious Disease"/>
            <person name="Wu L."/>
            <person name="Ma J."/>
        </authorList>
    </citation>
    <scope>NUCLEOTIDE SEQUENCE [LARGE SCALE GENOMIC DNA]</scope>
    <source>
        <strain evidence="3">CGMCC 1.12606</strain>
    </source>
</reference>
<dbReference type="SMART" id="SM00028">
    <property type="entry name" value="TPR"/>
    <property type="match status" value="3"/>
</dbReference>
<organism evidence="2 3">
    <name type="scientific">Muriicola marianensis</name>
    <dbReference type="NCBI Taxonomy" id="1324801"/>
    <lineage>
        <taxon>Bacteria</taxon>
        <taxon>Pseudomonadati</taxon>
        <taxon>Bacteroidota</taxon>
        <taxon>Flavobacteriia</taxon>
        <taxon>Flavobacteriales</taxon>
        <taxon>Flavobacteriaceae</taxon>
        <taxon>Muriicola</taxon>
    </lineage>
</organism>
<feature type="chain" id="PRO_5046576207" description="Tetratricopeptide repeat protein" evidence="1">
    <location>
        <begin position="24"/>
        <end position="304"/>
    </location>
</feature>
<comment type="caution">
    <text evidence="2">The sequence shown here is derived from an EMBL/GenBank/DDBJ whole genome shotgun (WGS) entry which is preliminary data.</text>
</comment>
<feature type="signal peptide" evidence="1">
    <location>
        <begin position="1"/>
        <end position="23"/>
    </location>
</feature>
<keyword evidence="1" id="KW-0732">Signal</keyword>
<proteinExistence type="predicted"/>
<sequence length="304" mass="34963">MKRAKLIRILLLLAVFLPLLVSAQEEESAEVFLEEYTDEFQEYFFEALKQKGIENYDKAINALLRCKEMDPESPVIDHELAKTYRLNNQMGLAQEFALDALRKQPENLWYLSTYLELAGSRSLDLNVLKGQIPFENTRLKENLASLLVEKGKFDIASRLLKQLDQSEFKTRMEARIADSLAVEDNNMVPEPVEGEEEEPDPYQTRVSRLQDLMEKANFGQLEAEATDALEAYPLQPFFYFMKGVALNGLERYESAEEYLLMGLDFIANDEELTNKFYKELATTYQGLGDPDKANMYLSRIKNGS</sequence>
<evidence type="ECO:0000313" key="2">
    <source>
        <dbReference type="EMBL" id="GGD49523.1"/>
    </source>
</evidence>
<gene>
    <name evidence="2" type="ORF">GCM10011361_15280</name>
</gene>
<evidence type="ECO:0000313" key="3">
    <source>
        <dbReference type="Proteomes" id="UP000625780"/>
    </source>
</evidence>
<dbReference type="InterPro" id="IPR011990">
    <property type="entry name" value="TPR-like_helical_dom_sf"/>
</dbReference>
<keyword evidence="3" id="KW-1185">Reference proteome</keyword>
<protein>
    <recommendedName>
        <fullName evidence="4">Tetratricopeptide repeat protein</fullName>
    </recommendedName>
</protein>
<name>A0ABQ1QZ46_9FLAO</name>
<dbReference type="Gene3D" id="1.25.40.10">
    <property type="entry name" value="Tetratricopeptide repeat domain"/>
    <property type="match status" value="2"/>
</dbReference>
<dbReference type="RefSeq" id="WP_188370084.1">
    <property type="nucleotide sequence ID" value="NZ_BMFH01000001.1"/>
</dbReference>
<dbReference type="InterPro" id="IPR019734">
    <property type="entry name" value="TPR_rpt"/>
</dbReference>
<dbReference type="SUPFAM" id="SSF48452">
    <property type="entry name" value="TPR-like"/>
    <property type="match status" value="1"/>
</dbReference>
<evidence type="ECO:0008006" key="4">
    <source>
        <dbReference type="Google" id="ProtNLM"/>
    </source>
</evidence>
<dbReference type="EMBL" id="BMFH01000001">
    <property type="protein sequence ID" value="GGD49523.1"/>
    <property type="molecule type" value="Genomic_DNA"/>
</dbReference>
<evidence type="ECO:0000256" key="1">
    <source>
        <dbReference type="SAM" id="SignalP"/>
    </source>
</evidence>